<evidence type="ECO:0000313" key="1">
    <source>
        <dbReference type="EMBL" id="MBL6280180.1"/>
    </source>
</evidence>
<gene>
    <name evidence="1" type="ORF">JMF97_28860</name>
</gene>
<organism evidence="1 2">
    <name type="scientific">Micromonospora fiedleri</name>
    <dbReference type="NCBI Taxonomy" id="1157498"/>
    <lineage>
        <taxon>Bacteria</taxon>
        <taxon>Bacillati</taxon>
        <taxon>Actinomycetota</taxon>
        <taxon>Actinomycetes</taxon>
        <taxon>Micromonosporales</taxon>
        <taxon>Micromonosporaceae</taxon>
        <taxon>Micromonospora</taxon>
    </lineage>
</organism>
<comment type="caution">
    <text evidence="1">The sequence shown here is derived from an EMBL/GenBank/DDBJ whole genome shotgun (WGS) entry which is preliminary data.</text>
</comment>
<name>A0ABS1UZ45_9ACTN</name>
<reference evidence="1 2" key="1">
    <citation type="submission" date="2021-01" db="EMBL/GenBank/DDBJ databases">
        <title>Genome sequencing of Micromonospora fiedleri MG-37.</title>
        <authorList>
            <person name="Moreland P.E.J."/>
            <person name="Stach J.E.M."/>
        </authorList>
    </citation>
    <scope>NUCLEOTIDE SEQUENCE [LARGE SCALE GENOMIC DNA]</scope>
    <source>
        <strain evidence="1 2">MG-37</strain>
    </source>
</reference>
<dbReference type="Proteomes" id="UP000661193">
    <property type="component" value="Unassembled WGS sequence"/>
</dbReference>
<keyword evidence="2" id="KW-1185">Reference proteome</keyword>
<protein>
    <recommendedName>
        <fullName evidence="3">GNAT family N-acetyltransferase</fullName>
    </recommendedName>
</protein>
<proteinExistence type="predicted"/>
<evidence type="ECO:0008006" key="3">
    <source>
        <dbReference type="Google" id="ProtNLM"/>
    </source>
</evidence>
<dbReference type="EMBL" id="JAETXL010000015">
    <property type="protein sequence ID" value="MBL6280180.1"/>
    <property type="molecule type" value="Genomic_DNA"/>
</dbReference>
<accession>A0ABS1UZ45</accession>
<evidence type="ECO:0000313" key="2">
    <source>
        <dbReference type="Proteomes" id="UP000661193"/>
    </source>
</evidence>
<sequence>MTAPPIRPARAGDVATITALLTDTVATDPVAQRLVPDPAERQHVLHGLLADH</sequence>
<dbReference type="Gene3D" id="3.40.630.30">
    <property type="match status" value="1"/>
</dbReference>
<dbReference type="RefSeq" id="WP_203224407.1">
    <property type="nucleotide sequence ID" value="NZ_JAETXL010000015.1"/>
</dbReference>